<gene>
    <name evidence="1" type="ORF">Maq22A_c04990</name>
</gene>
<reference evidence="2" key="2">
    <citation type="submission" date="2015-01" db="EMBL/GenBank/DDBJ databases">
        <title>Complete genome sequence of Methylobacterium aquaticum strain 22A.</title>
        <authorList>
            <person name="Tani A."/>
            <person name="Ogura Y."/>
            <person name="Hayashi T."/>
        </authorList>
    </citation>
    <scope>NUCLEOTIDE SEQUENCE [LARGE SCALE GENOMIC DNA]</scope>
    <source>
        <strain evidence="2">MA-22A</strain>
    </source>
</reference>
<evidence type="ECO:0000313" key="1">
    <source>
        <dbReference type="EMBL" id="BAQ44393.1"/>
    </source>
</evidence>
<dbReference type="RefSeq" id="WP_060845915.1">
    <property type="nucleotide sequence ID" value="NZ_AP014704.1"/>
</dbReference>
<dbReference type="PATRIC" id="fig|270351.10.peg.953"/>
<name>A0A0C6F7S9_9HYPH</name>
<protein>
    <recommendedName>
        <fullName evidence="3">DUF2190 family protein</fullName>
    </recommendedName>
</protein>
<sequence length="148" mass="14667">MPSVQTSYPGTQAAAYAGMQASMSPVDTISRVIETAGGIAPGAPAFQGSTDQACATTGAAFLGVVLVDHFARPTAAGSDNILKGDTVTIMQKGTVWVTVSGAVTAEAPAYRTAGGAYTATATNNTPVGGVFETSASDGGLAILKLNLP</sequence>
<dbReference type="InterPro" id="IPR054438">
    <property type="entry name" value="Struct_cement_gp24/gp6"/>
</dbReference>
<reference evidence="1 2" key="1">
    <citation type="journal article" date="2015" name="Genome Announc.">
        <title>Complete Genome Sequence of Methylobacterium aquaticum Strain 22A, Isolated from Racomitrium japonicum Moss.</title>
        <authorList>
            <person name="Tani A."/>
            <person name="Ogura Y."/>
            <person name="Hayashi T."/>
            <person name="Kimbara K."/>
        </authorList>
    </citation>
    <scope>NUCLEOTIDE SEQUENCE [LARGE SCALE GENOMIC DNA]</scope>
    <source>
        <strain evidence="1 2">MA-22A</strain>
    </source>
</reference>
<dbReference type="AlphaFoldDB" id="A0A0C6F7S9"/>
<dbReference type="Pfam" id="PF22758">
    <property type="entry name" value="Phage_cement"/>
    <property type="match status" value="1"/>
</dbReference>
<dbReference type="EMBL" id="AP014704">
    <property type="protein sequence ID" value="BAQ44393.1"/>
    <property type="molecule type" value="Genomic_DNA"/>
</dbReference>
<dbReference type="KEGG" id="maqu:Maq22A_c04990"/>
<dbReference type="STRING" id="270351.Maq22A_c04990"/>
<evidence type="ECO:0000313" key="2">
    <source>
        <dbReference type="Proteomes" id="UP000061432"/>
    </source>
</evidence>
<organism evidence="1 2">
    <name type="scientific">Methylobacterium aquaticum</name>
    <dbReference type="NCBI Taxonomy" id="270351"/>
    <lineage>
        <taxon>Bacteria</taxon>
        <taxon>Pseudomonadati</taxon>
        <taxon>Pseudomonadota</taxon>
        <taxon>Alphaproteobacteria</taxon>
        <taxon>Hyphomicrobiales</taxon>
        <taxon>Methylobacteriaceae</taxon>
        <taxon>Methylobacterium</taxon>
    </lineage>
</organism>
<dbReference type="Proteomes" id="UP000061432">
    <property type="component" value="Chromosome"/>
</dbReference>
<evidence type="ECO:0008006" key="3">
    <source>
        <dbReference type="Google" id="ProtNLM"/>
    </source>
</evidence>
<accession>A0A0C6F7S9</accession>
<proteinExistence type="predicted"/>